<feature type="region of interest" description="Disordered" evidence="1">
    <location>
        <begin position="538"/>
        <end position="594"/>
    </location>
</feature>
<feature type="compositionally biased region" description="Low complexity" evidence="1">
    <location>
        <begin position="689"/>
        <end position="706"/>
    </location>
</feature>
<feature type="compositionally biased region" description="Low complexity" evidence="1">
    <location>
        <begin position="421"/>
        <end position="435"/>
    </location>
</feature>
<protein>
    <submittedName>
        <fullName evidence="2">Uncharacterized protein</fullName>
    </submittedName>
</protein>
<feature type="compositionally biased region" description="Low complexity" evidence="1">
    <location>
        <begin position="1072"/>
        <end position="1083"/>
    </location>
</feature>
<feature type="compositionally biased region" description="Polar residues" evidence="1">
    <location>
        <begin position="1130"/>
        <end position="1163"/>
    </location>
</feature>
<feature type="compositionally biased region" description="Low complexity" evidence="1">
    <location>
        <begin position="361"/>
        <end position="388"/>
    </location>
</feature>
<evidence type="ECO:0000313" key="2">
    <source>
        <dbReference type="EMBL" id="CEH16620.1"/>
    </source>
</evidence>
<feature type="region of interest" description="Disordered" evidence="1">
    <location>
        <begin position="136"/>
        <end position="190"/>
    </location>
</feature>
<feature type="region of interest" description="Disordered" evidence="1">
    <location>
        <begin position="249"/>
        <end position="305"/>
    </location>
</feature>
<feature type="compositionally biased region" description="Low complexity" evidence="1">
    <location>
        <begin position="559"/>
        <end position="575"/>
    </location>
</feature>
<name>A0A0P1BJV6_9BASI</name>
<dbReference type="AlphaFoldDB" id="A0A0P1BJV6"/>
<proteinExistence type="predicted"/>
<feature type="compositionally biased region" description="Basic and acidic residues" evidence="1">
    <location>
        <begin position="249"/>
        <end position="266"/>
    </location>
</feature>
<feature type="region of interest" description="Disordered" evidence="1">
    <location>
        <begin position="672"/>
        <end position="706"/>
    </location>
</feature>
<feature type="region of interest" description="Disordered" evidence="1">
    <location>
        <begin position="359"/>
        <end position="477"/>
    </location>
</feature>
<sequence>MSKRLRVRPRPPLPARPLLYALSPSVTDVLDLQRELHNAIFGASRSVSVVDGRAASPIVHATTIPQNLRLSIDGFEVFGNPQQVLREGDTIDVFVVDGVADESSFFAGQNGTPVPLAPPSAPLAVPFFEDSAARSSAKRHREYDAQQRSSAAAVYSAADDQATSSGSKRVKESSGPEDDAKDVTALTKTQRRALQRKSQRQAIKDSHLQQQADASVDLSGNLTGSEQHSKADEELLESAERVADRIRARFGNDRSEAQDELERQEGSEEGDAMSIDDLPRMEPSVSRGNQPASDRKSTTTMPLPPLGLGAVGLARSLGTTGAAMLAFDARKAGRFAQMQPPKAGMGAALPLDAALPVQVESSGSDSSASSSTNSTNTFTSSSSATTPVPRKDSSKPKPSVKPNGGPASGEDPDSSSDVSEIESNASTSSSDTSSNLKTPGWNLSTTSSVLAQLPSKPAPQASAPLELPPGGGLLGMEDDVEMEDLDDNSVAGPSVLPQSSLEEVARRMLRRRVNTRRGPLASHAITNSISARFRAAVDAGESADVAPADASGMPPSSQSVTPSISTAVASTTSSETPRRAPPLPSAQPLPPGVRVKSLDCTQWYDMAWSSGWPDGWYSTCSDEPLPETTEAATVPDDDVDVVADDFARNEEFRAQEEWARLQAQARAATDVALQQEKDAETQKPPKFSQTAATAGDTQQTQHQAPAATTIHNAEVLASGLPSALDTVSPQQASAIALDISDATNAATLQRLSAPTTSVPALKVALSPPGGHSSLPLASPLHLSPSSMHLSSKVALCIEPMAATAPLFEGSGQHRQTQTSPRATPEPGSAVSPRDGRRSVDTSRASKDRSPREHRSRGEERERDRHSSRDYRHDREDPTRSERYRSDYGCREATLDERGSSRHSKSIYEDRRRSVGYSARDGARPRDDYDVKYASRTWEDDRYRLARSPRESSTYRPRNEDRQDDIRYSRYYDRKKSQDNEKGRSASEASRVSPDKSCRESSSRLSETKVAPPSPPKSPRLHRAALREARIPSNVSTSHDLRPSALPHAPKIISEGQSANSTLQKIPTGPKGTATTARASAAPTRKYKDIDHAKAEVASKDSSRSFAYMNLDYGSPEPGEIVEQRAKEVTPVQNETSPKSSVPEQPNGSTEQEANIAREQTQPAAKQPGPVSSSAPAASLPLDVLRLREMALASRKKR</sequence>
<feature type="compositionally biased region" description="Basic and acidic residues" evidence="1">
    <location>
        <begin position="956"/>
        <end position="984"/>
    </location>
</feature>
<evidence type="ECO:0000313" key="3">
    <source>
        <dbReference type="Proteomes" id="UP000054845"/>
    </source>
</evidence>
<feature type="compositionally biased region" description="Basic and acidic residues" evidence="1">
    <location>
        <begin position="833"/>
        <end position="912"/>
    </location>
</feature>
<reference evidence="3" key="1">
    <citation type="submission" date="2014-09" db="EMBL/GenBank/DDBJ databases">
        <authorList>
            <person name="Sharma Rahul"/>
            <person name="Thines Marco"/>
        </authorList>
    </citation>
    <scope>NUCLEOTIDE SEQUENCE [LARGE SCALE GENOMIC DNA]</scope>
</reference>
<keyword evidence="3" id="KW-1185">Reference proteome</keyword>
<feature type="compositionally biased region" description="Polar residues" evidence="1">
    <location>
        <begin position="441"/>
        <end position="450"/>
    </location>
</feature>
<feature type="compositionally biased region" description="Basic and acidic residues" evidence="1">
    <location>
        <begin position="1085"/>
        <end position="1102"/>
    </location>
</feature>
<feature type="compositionally biased region" description="Basic and acidic residues" evidence="1">
    <location>
        <begin position="992"/>
        <end position="1001"/>
    </location>
</feature>
<dbReference type="Proteomes" id="UP000054845">
    <property type="component" value="Unassembled WGS sequence"/>
</dbReference>
<dbReference type="OrthoDB" id="10418706at2759"/>
<dbReference type="EMBL" id="CCYA01000318">
    <property type="protein sequence ID" value="CEH16620.1"/>
    <property type="molecule type" value="Genomic_DNA"/>
</dbReference>
<feature type="compositionally biased region" description="Polar residues" evidence="1">
    <location>
        <begin position="1054"/>
        <end position="1064"/>
    </location>
</feature>
<organism evidence="2 3">
    <name type="scientific">Ceraceosorus bombacis</name>
    <dbReference type="NCBI Taxonomy" id="401625"/>
    <lineage>
        <taxon>Eukaryota</taxon>
        <taxon>Fungi</taxon>
        <taxon>Dikarya</taxon>
        <taxon>Basidiomycota</taxon>
        <taxon>Ustilaginomycotina</taxon>
        <taxon>Exobasidiomycetes</taxon>
        <taxon>Ceraceosorales</taxon>
        <taxon>Ceraceosoraceae</taxon>
        <taxon>Ceraceosorus</taxon>
    </lineage>
</organism>
<feature type="compositionally biased region" description="Pro residues" evidence="1">
    <location>
        <begin position="579"/>
        <end position="591"/>
    </location>
</feature>
<feature type="compositionally biased region" description="Polar residues" evidence="1">
    <location>
        <begin position="812"/>
        <end position="821"/>
    </location>
</feature>
<accession>A0A0P1BJV6</accession>
<feature type="compositionally biased region" description="Low complexity" evidence="1">
    <location>
        <begin position="146"/>
        <end position="162"/>
    </location>
</feature>
<feature type="compositionally biased region" description="Low complexity" evidence="1">
    <location>
        <begin position="1169"/>
        <end position="1183"/>
    </location>
</feature>
<evidence type="ECO:0000256" key="1">
    <source>
        <dbReference type="SAM" id="MobiDB-lite"/>
    </source>
</evidence>
<feature type="region of interest" description="Disordered" evidence="1">
    <location>
        <begin position="806"/>
        <end position="1183"/>
    </location>
</feature>
<feature type="compositionally biased region" description="Basic and acidic residues" evidence="1">
    <location>
        <begin position="920"/>
        <end position="949"/>
    </location>
</feature>